<dbReference type="RefSeq" id="WP_121838237.1">
    <property type="nucleotide sequence ID" value="NZ_ML014764.1"/>
</dbReference>
<protein>
    <submittedName>
        <fullName evidence="1">Uncharacterized protein</fullName>
    </submittedName>
</protein>
<proteinExistence type="predicted"/>
<organism evidence="1 2">
    <name type="scientific">Parashewanella curva</name>
    <dbReference type="NCBI Taxonomy" id="2338552"/>
    <lineage>
        <taxon>Bacteria</taxon>
        <taxon>Pseudomonadati</taxon>
        <taxon>Pseudomonadota</taxon>
        <taxon>Gammaproteobacteria</taxon>
        <taxon>Alteromonadales</taxon>
        <taxon>Shewanellaceae</taxon>
        <taxon>Parashewanella</taxon>
    </lineage>
</organism>
<evidence type="ECO:0000313" key="1">
    <source>
        <dbReference type="EMBL" id="RLV60477.1"/>
    </source>
</evidence>
<accession>A0A3L8PYF8</accession>
<reference evidence="1 2" key="1">
    <citation type="submission" date="2018-09" db="EMBL/GenBank/DDBJ databases">
        <title>Phylogeny of the Shewanellaceae, and recommendation for two new genera, Pseudoshewanella and Parashewanella.</title>
        <authorList>
            <person name="Wang G."/>
        </authorList>
    </citation>
    <scope>NUCLEOTIDE SEQUENCE [LARGE SCALE GENOMIC DNA]</scope>
    <source>
        <strain evidence="1 2">C51</strain>
    </source>
</reference>
<dbReference type="AlphaFoldDB" id="A0A3L8PYF8"/>
<sequence>MSSAVTETSHIGSMASEHQQFCDKLESFRPEFLEHLYTSTAVIARQLFICLDIDGKSLHDVLNVSNGQTPEQRTNKVFNAIRQAVNTSESPQPLSNKLSTCSKTLAQHLLILQIKWKRVY</sequence>
<keyword evidence="2" id="KW-1185">Reference proteome</keyword>
<dbReference type="EMBL" id="QZEI01000015">
    <property type="protein sequence ID" value="RLV60477.1"/>
    <property type="molecule type" value="Genomic_DNA"/>
</dbReference>
<evidence type="ECO:0000313" key="2">
    <source>
        <dbReference type="Proteomes" id="UP000281474"/>
    </source>
</evidence>
<comment type="caution">
    <text evidence="1">The sequence shown here is derived from an EMBL/GenBank/DDBJ whole genome shotgun (WGS) entry which is preliminary data.</text>
</comment>
<gene>
    <name evidence="1" type="ORF">D5018_06705</name>
</gene>
<dbReference type="Proteomes" id="UP000281474">
    <property type="component" value="Unassembled WGS sequence"/>
</dbReference>
<name>A0A3L8PYF8_9GAMM</name>